<dbReference type="CDD" id="cd00082">
    <property type="entry name" value="HisKA"/>
    <property type="match status" value="1"/>
</dbReference>
<feature type="domain" description="Histidine kinase" evidence="4">
    <location>
        <begin position="174"/>
        <end position="395"/>
    </location>
</feature>
<evidence type="ECO:0000256" key="3">
    <source>
        <dbReference type="ARBA" id="ARBA00022553"/>
    </source>
</evidence>
<name>A0A2A2GC53_9BACT</name>
<evidence type="ECO:0000259" key="4">
    <source>
        <dbReference type="PROSITE" id="PS50109"/>
    </source>
</evidence>
<dbReference type="OrthoDB" id="9811889at2"/>
<reference evidence="5 6" key="1">
    <citation type="submission" date="2017-08" db="EMBL/GenBank/DDBJ databases">
        <title>Aliifodinibius alkalisoli sp. nov., isolated from saline alkaline soil.</title>
        <authorList>
            <person name="Liu D."/>
            <person name="Zhang G."/>
        </authorList>
    </citation>
    <scope>NUCLEOTIDE SEQUENCE [LARGE SCALE GENOMIC DNA]</scope>
    <source>
        <strain evidence="5 6">WN023</strain>
    </source>
</reference>
<dbReference type="InterPro" id="IPR003594">
    <property type="entry name" value="HATPase_dom"/>
</dbReference>
<evidence type="ECO:0000256" key="2">
    <source>
        <dbReference type="ARBA" id="ARBA00012438"/>
    </source>
</evidence>
<organism evidence="5 6">
    <name type="scientific">Fodinibius salipaludis</name>
    <dbReference type="NCBI Taxonomy" id="2032627"/>
    <lineage>
        <taxon>Bacteria</taxon>
        <taxon>Pseudomonadati</taxon>
        <taxon>Balneolota</taxon>
        <taxon>Balneolia</taxon>
        <taxon>Balneolales</taxon>
        <taxon>Balneolaceae</taxon>
        <taxon>Fodinibius</taxon>
    </lineage>
</organism>
<comment type="caution">
    <text evidence="5">The sequence shown here is derived from an EMBL/GenBank/DDBJ whole genome shotgun (WGS) entry which is preliminary data.</text>
</comment>
<dbReference type="SUPFAM" id="SSF55874">
    <property type="entry name" value="ATPase domain of HSP90 chaperone/DNA topoisomerase II/histidine kinase"/>
    <property type="match status" value="1"/>
</dbReference>
<gene>
    <name evidence="5" type="ORF">CK503_05515</name>
</gene>
<dbReference type="SMART" id="SM00387">
    <property type="entry name" value="HATPase_c"/>
    <property type="match status" value="1"/>
</dbReference>
<protein>
    <recommendedName>
        <fullName evidence="2">histidine kinase</fullName>
        <ecNumber evidence="2">2.7.13.3</ecNumber>
    </recommendedName>
</protein>
<dbReference type="PROSITE" id="PS50109">
    <property type="entry name" value="HIS_KIN"/>
    <property type="match status" value="1"/>
</dbReference>
<dbReference type="SMART" id="SM00388">
    <property type="entry name" value="HisKA"/>
    <property type="match status" value="1"/>
</dbReference>
<keyword evidence="3" id="KW-0597">Phosphoprotein</keyword>
<evidence type="ECO:0000313" key="5">
    <source>
        <dbReference type="EMBL" id="PAU94928.1"/>
    </source>
</evidence>
<dbReference type="AlphaFoldDB" id="A0A2A2GC53"/>
<dbReference type="InterPro" id="IPR036097">
    <property type="entry name" value="HisK_dim/P_sf"/>
</dbReference>
<dbReference type="RefSeq" id="WP_095605795.1">
    <property type="nucleotide sequence ID" value="NZ_NSKE01000003.1"/>
</dbReference>
<dbReference type="EC" id="2.7.13.3" evidence="2"/>
<evidence type="ECO:0000313" key="6">
    <source>
        <dbReference type="Proteomes" id="UP000218831"/>
    </source>
</evidence>
<dbReference type="PRINTS" id="PR00344">
    <property type="entry name" value="BCTRLSENSOR"/>
</dbReference>
<dbReference type="EMBL" id="NSKE01000003">
    <property type="protein sequence ID" value="PAU94928.1"/>
    <property type="molecule type" value="Genomic_DNA"/>
</dbReference>
<dbReference type="Gene3D" id="3.30.450.40">
    <property type="match status" value="1"/>
</dbReference>
<dbReference type="InterPro" id="IPR005467">
    <property type="entry name" value="His_kinase_dom"/>
</dbReference>
<dbReference type="SUPFAM" id="SSF55781">
    <property type="entry name" value="GAF domain-like"/>
    <property type="match status" value="1"/>
</dbReference>
<dbReference type="Pfam" id="PF02518">
    <property type="entry name" value="HATPase_c"/>
    <property type="match status" value="1"/>
</dbReference>
<dbReference type="InterPro" id="IPR004358">
    <property type="entry name" value="Sig_transdc_His_kin-like_C"/>
</dbReference>
<dbReference type="Gene3D" id="3.30.565.10">
    <property type="entry name" value="Histidine kinase-like ATPase, C-terminal domain"/>
    <property type="match status" value="1"/>
</dbReference>
<dbReference type="InterPro" id="IPR029016">
    <property type="entry name" value="GAF-like_dom_sf"/>
</dbReference>
<dbReference type="SUPFAM" id="SSF47384">
    <property type="entry name" value="Homodimeric domain of signal transducing histidine kinase"/>
    <property type="match status" value="1"/>
</dbReference>
<dbReference type="InterPro" id="IPR036890">
    <property type="entry name" value="HATPase_C_sf"/>
</dbReference>
<dbReference type="PANTHER" id="PTHR43547">
    <property type="entry name" value="TWO-COMPONENT HISTIDINE KINASE"/>
    <property type="match status" value="1"/>
</dbReference>
<dbReference type="Proteomes" id="UP000218831">
    <property type="component" value="Unassembled WGS sequence"/>
</dbReference>
<accession>A0A2A2GC53</accession>
<comment type="catalytic activity">
    <reaction evidence="1">
        <text>ATP + protein L-histidine = ADP + protein N-phospho-L-histidine.</text>
        <dbReference type="EC" id="2.7.13.3"/>
    </reaction>
</comment>
<dbReference type="InterPro" id="IPR003661">
    <property type="entry name" value="HisK_dim/P_dom"/>
</dbReference>
<dbReference type="PANTHER" id="PTHR43547:SF2">
    <property type="entry name" value="HYBRID SIGNAL TRANSDUCTION HISTIDINE KINASE C"/>
    <property type="match status" value="1"/>
</dbReference>
<dbReference type="GO" id="GO:0000155">
    <property type="term" value="F:phosphorelay sensor kinase activity"/>
    <property type="evidence" value="ECO:0007669"/>
    <property type="project" value="InterPro"/>
</dbReference>
<evidence type="ECO:0000256" key="1">
    <source>
        <dbReference type="ARBA" id="ARBA00000085"/>
    </source>
</evidence>
<proteinExistence type="predicted"/>
<dbReference type="Gene3D" id="1.10.287.130">
    <property type="match status" value="1"/>
</dbReference>
<sequence length="396" mass="44414">MDKELDRLQHLSSFALDYDSYHEKLEPFVELAKTITDSPVCEINIIDAYNQWTIGRTEKDLKVIPREESICHDTIEKNKPYEIKNLQKDKRYRDRDYVVGAPYFRYYCGVQLTTKAGVNVGSICVLDQKEKGISDKKKEHLQYLANLVVQYLQKDQLVYRSKGKLHDLQQRFRTLNHDLRSPVNGIVGIVDLLLTDEDEVEVSAEDLLMIKDCAEAIVDEIDSVLSPDKKTSNKSGSDNILLEGVFEKVKRLNAPPAQNKEISFKVESQTDNNYSISVYSSRKLIQIVSNLVANAIKFTDNGGRICVRYALVENDEQKVLKVIVEDNGIGMNGDKVDNFNSGEKVVGSSGTAGEESFGIGLQHVRQLVAELGGKISAESSIGEGTEFTVLVEAQNL</sequence>
<keyword evidence="6" id="KW-1185">Reference proteome</keyword>